<sequence>MNTERREFLRQLTCVLPGLAALAQTTSAQAAAEQQPPAHDMSAMPPGWVGSEVIVQVLYPQFTALDLIGPHYFLSSLMGAKVLLAARTKDPVSSDTGVKIVPDITFAECPEKIDLLCVPGGTTGTLQAMQDAETMAFMRKAGAAARIVSSVCTGSLILGAAGLLKGRKATSHWLVKDLLPLFGATPSDERVVEDGRVITAAGVTAGMDFGLHMSTKWRDRDYTDCLALLAEYDPHPPTTAGDPAKAPAKIRKLMTDMLAGFHQKVEAIGKGG</sequence>
<dbReference type="InterPro" id="IPR002818">
    <property type="entry name" value="DJ-1/PfpI"/>
</dbReference>
<dbReference type="PROSITE" id="PS51318">
    <property type="entry name" value="TAT"/>
    <property type="match status" value="1"/>
</dbReference>
<organism evidence="3 4">
    <name type="scientific">Prosthecobacter vanneervenii</name>
    <dbReference type="NCBI Taxonomy" id="48466"/>
    <lineage>
        <taxon>Bacteria</taxon>
        <taxon>Pseudomonadati</taxon>
        <taxon>Verrucomicrobiota</taxon>
        <taxon>Verrucomicrobiia</taxon>
        <taxon>Verrucomicrobiales</taxon>
        <taxon>Verrucomicrobiaceae</taxon>
        <taxon>Prosthecobacter</taxon>
    </lineage>
</organism>
<keyword evidence="3" id="KW-0378">Hydrolase</keyword>
<reference evidence="3 4" key="1">
    <citation type="submission" date="2020-08" db="EMBL/GenBank/DDBJ databases">
        <title>Genomic Encyclopedia of Type Strains, Phase IV (KMG-IV): sequencing the most valuable type-strain genomes for metagenomic binning, comparative biology and taxonomic classification.</title>
        <authorList>
            <person name="Goeker M."/>
        </authorList>
    </citation>
    <scope>NUCLEOTIDE SEQUENCE [LARGE SCALE GENOMIC DNA]</scope>
    <source>
        <strain evidence="3 4">DSM 12252</strain>
    </source>
</reference>
<evidence type="ECO:0000313" key="3">
    <source>
        <dbReference type="EMBL" id="MBB5034643.1"/>
    </source>
</evidence>
<evidence type="ECO:0000313" key="4">
    <source>
        <dbReference type="Proteomes" id="UP000590740"/>
    </source>
</evidence>
<evidence type="ECO:0000256" key="1">
    <source>
        <dbReference type="SAM" id="SignalP"/>
    </source>
</evidence>
<name>A0A7W7YED7_9BACT</name>
<dbReference type="InterPro" id="IPR029062">
    <property type="entry name" value="Class_I_gatase-like"/>
</dbReference>
<dbReference type="InterPro" id="IPR052158">
    <property type="entry name" value="INH-QAR"/>
</dbReference>
<dbReference type="InterPro" id="IPR006311">
    <property type="entry name" value="TAT_signal"/>
</dbReference>
<protein>
    <submittedName>
        <fullName evidence="3">Putative intracellular protease/amidase</fullName>
    </submittedName>
</protein>
<dbReference type="GO" id="GO:0008233">
    <property type="term" value="F:peptidase activity"/>
    <property type="evidence" value="ECO:0007669"/>
    <property type="project" value="UniProtKB-KW"/>
</dbReference>
<accession>A0A7W7YED7</accession>
<dbReference type="CDD" id="cd03139">
    <property type="entry name" value="GATase1_PfpI_2"/>
    <property type="match status" value="1"/>
</dbReference>
<dbReference type="Gene3D" id="3.40.50.880">
    <property type="match status" value="1"/>
</dbReference>
<dbReference type="GO" id="GO:0006355">
    <property type="term" value="P:regulation of DNA-templated transcription"/>
    <property type="evidence" value="ECO:0007669"/>
    <property type="project" value="TreeGrafter"/>
</dbReference>
<dbReference type="AlphaFoldDB" id="A0A7W7YED7"/>
<dbReference type="SUPFAM" id="SSF52317">
    <property type="entry name" value="Class I glutamine amidotransferase-like"/>
    <property type="match status" value="1"/>
</dbReference>
<dbReference type="PANTHER" id="PTHR43130:SF2">
    <property type="entry name" value="DJ-1_PFPI DOMAIN-CONTAINING PROTEIN"/>
    <property type="match status" value="1"/>
</dbReference>
<keyword evidence="1" id="KW-0732">Signal</keyword>
<dbReference type="Pfam" id="PF01965">
    <property type="entry name" value="DJ-1_PfpI"/>
    <property type="match status" value="1"/>
</dbReference>
<feature type="chain" id="PRO_5030563370" evidence="1">
    <location>
        <begin position="31"/>
        <end position="272"/>
    </location>
</feature>
<dbReference type="EMBL" id="JACHIG010000010">
    <property type="protein sequence ID" value="MBB5034643.1"/>
    <property type="molecule type" value="Genomic_DNA"/>
</dbReference>
<feature type="domain" description="DJ-1/PfpI" evidence="2">
    <location>
        <begin position="57"/>
        <end position="213"/>
    </location>
</feature>
<comment type="caution">
    <text evidence="3">The sequence shown here is derived from an EMBL/GenBank/DDBJ whole genome shotgun (WGS) entry which is preliminary data.</text>
</comment>
<keyword evidence="3" id="KW-0645">Protease</keyword>
<gene>
    <name evidence="3" type="ORF">HNQ65_004248</name>
</gene>
<proteinExistence type="predicted"/>
<dbReference type="PANTHER" id="PTHR43130">
    <property type="entry name" value="ARAC-FAMILY TRANSCRIPTIONAL REGULATOR"/>
    <property type="match status" value="1"/>
</dbReference>
<feature type="signal peptide" evidence="1">
    <location>
        <begin position="1"/>
        <end position="30"/>
    </location>
</feature>
<dbReference type="GO" id="GO:0006508">
    <property type="term" value="P:proteolysis"/>
    <property type="evidence" value="ECO:0007669"/>
    <property type="project" value="UniProtKB-KW"/>
</dbReference>
<dbReference type="Proteomes" id="UP000590740">
    <property type="component" value="Unassembled WGS sequence"/>
</dbReference>
<evidence type="ECO:0000259" key="2">
    <source>
        <dbReference type="Pfam" id="PF01965"/>
    </source>
</evidence>
<dbReference type="RefSeq" id="WP_184342648.1">
    <property type="nucleotide sequence ID" value="NZ_JACHIG010000010.1"/>
</dbReference>
<keyword evidence="4" id="KW-1185">Reference proteome</keyword>